<dbReference type="PROSITE" id="PS51898">
    <property type="entry name" value="TYR_RECOMBINASE"/>
    <property type="match status" value="1"/>
</dbReference>
<dbReference type="GO" id="GO:0006310">
    <property type="term" value="P:DNA recombination"/>
    <property type="evidence" value="ECO:0007669"/>
    <property type="project" value="UniProtKB-KW"/>
</dbReference>
<evidence type="ECO:0000259" key="4">
    <source>
        <dbReference type="PROSITE" id="PS51898"/>
    </source>
</evidence>
<keyword evidence="1" id="KW-0229">DNA integration</keyword>
<proteinExistence type="predicted"/>
<dbReference type="EMBL" id="LAZR01026104">
    <property type="protein sequence ID" value="KKL69784.1"/>
    <property type="molecule type" value="Genomic_DNA"/>
</dbReference>
<reference evidence="6" key="1">
    <citation type="journal article" date="2015" name="Nature">
        <title>Complex archaea that bridge the gap between prokaryotes and eukaryotes.</title>
        <authorList>
            <person name="Spang A."/>
            <person name="Saw J.H."/>
            <person name="Jorgensen S.L."/>
            <person name="Zaremba-Niedzwiedzka K."/>
            <person name="Martijn J."/>
            <person name="Lind A.E."/>
            <person name="van Eijk R."/>
            <person name="Schleper C."/>
            <person name="Guy L."/>
            <person name="Ettema T.J."/>
        </authorList>
    </citation>
    <scope>NUCLEOTIDE SEQUENCE</scope>
</reference>
<dbReference type="InterPro" id="IPR013762">
    <property type="entry name" value="Integrase-like_cat_sf"/>
</dbReference>
<dbReference type="Pfam" id="PF00589">
    <property type="entry name" value="Phage_integrase"/>
    <property type="match status" value="1"/>
</dbReference>
<dbReference type="InterPro" id="IPR004107">
    <property type="entry name" value="Integrase_SAM-like_N"/>
</dbReference>
<feature type="non-terminal residue" evidence="6">
    <location>
        <position position="213"/>
    </location>
</feature>
<evidence type="ECO:0000313" key="6">
    <source>
        <dbReference type="EMBL" id="KKL69784.1"/>
    </source>
</evidence>
<feature type="domain" description="Tyr recombinase" evidence="4">
    <location>
        <begin position="126"/>
        <end position="213"/>
    </location>
</feature>
<dbReference type="GO" id="GO:0003677">
    <property type="term" value="F:DNA binding"/>
    <property type="evidence" value="ECO:0007669"/>
    <property type="project" value="UniProtKB-KW"/>
</dbReference>
<dbReference type="SUPFAM" id="SSF56349">
    <property type="entry name" value="DNA breaking-rejoining enzymes"/>
    <property type="match status" value="1"/>
</dbReference>
<accession>A0A0F9E735</accession>
<dbReference type="PROSITE" id="PS51900">
    <property type="entry name" value="CB"/>
    <property type="match status" value="1"/>
</dbReference>
<evidence type="ECO:0008006" key="7">
    <source>
        <dbReference type="Google" id="ProtNLM"/>
    </source>
</evidence>
<protein>
    <recommendedName>
        <fullName evidence="7">Tyr recombinase domain-containing protein</fullName>
    </recommendedName>
</protein>
<dbReference type="InterPro" id="IPR010998">
    <property type="entry name" value="Integrase_recombinase_N"/>
</dbReference>
<dbReference type="AlphaFoldDB" id="A0A0F9E735"/>
<dbReference type="InterPro" id="IPR044068">
    <property type="entry name" value="CB"/>
</dbReference>
<dbReference type="GO" id="GO:0015074">
    <property type="term" value="P:DNA integration"/>
    <property type="evidence" value="ECO:0007669"/>
    <property type="project" value="UniProtKB-KW"/>
</dbReference>
<gene>
    <name evidence="6" type="ORF">LCGC14_2111480</name>
</gene>
<dbReference type="InterPro" id="IPR050090">
    <property type="entry name" value="Tyrosine_recombinase_XerCD"/>
</dbReference>
<evidence type="ECO:0000256" key="3">
    <source>
        <dbReference type="ARBA" id="ARBA00023172"/>
    </source>
</evidence>
<comment type="caution">
    <text evidence="6">The sequence shown here is derived from an EMBL/GenBank/DDBJ whole genome shotgun (WGS) entry which is preliminary data.</text>
</comment>
<dbReference type="PANTHER" id="PTHR30349:SF87">
    <property type="entry name" value="TRANSPOSASE A"/>
    <property type="match status" value="1"/>
</dbReference>
<dbReference type="InterPro" id="IPR011010">
    <property type="entry name" value="DNA_brk_join_enz"/>
</dbReference>
<evidence type="ECO:0000256" key="1">
    <source>
        <dbReference type="ARBA" id="ARBA00022908"/>
    </source>
</evidence>
<feature type="domain" description="Core-binding (CB)" evidence="5">
    <location>
        <begin position="10"/>
        <end position="105"/>
    </location>
</feature>
<dbReference type="PANTHER" id="PTHR30349">
    <property type="entry name" value="PHAGE INTEGRASE-RELATED"/>
    <property type="match status" value="1"/>
</dbReference>
<dbReference type="Pfam" id="PF13495">
    <property type="entry name" value="Phage_int_SAM_4"/>
    <property type="match status" value="1"/>
</dbReference>
<dbReference type="Gene3D" id="1.10.150.130">
    <property type="match status" value="1"/>
</dbReference>
<sequence length="213" mass="24950">MTNQTMTQTVPLTDLINRFCRRRHLAERTREYYGSILANFAWFAKLKDWPEPPEITRQHVDDFLDYVATEEHRWPSAHRSAYKKATPATIHHYGQVVKALFAWAEDEEYLAENPVYRLKLGSPRYKDVEPYSDDEVYAILELCSQDERYRYRYLGTRNRAIISLFVATGLRLNELTQIKLSDLDPKLQQLRVMGKGAKMRVVPINGQARPSLE</sequence>
<evidence type="ECO:0000259" key="5">
    <source>
        <dbReference type="PROSITE" id="PS51900"/>
    </source>
</evidence>
<dbReference type="InterPro" id="IPR002104">
    <property type="entry name" value="Integrase_catalytic"/>
</dbReference>
<dbReference type="Gene3D" id="1.10.443.10">
    <property type="entry name" value="Intergrase catalytic core"/>
    <property type="match status" value="1"/>
</dbReference>
<organism evidence="6">
    <name type="scientific">marine sediment metagenome</name>
    <dbReference type="NCBI Taxonomy" id="412755"/>
    <lineage>
        <taxon>unclassified sequences</taxon>
        <taxon>metagenomes</taxon>
        <taxon>ecological metagenomes</taxon>
    </lineage>
</organism>
<name>A0A0F9E735_9ZZZZ</name>
<keyword evidence="2" id="KW-0238">DNA-binding</keyword>
<evidence type="ECO:0000256" key="2">
    <source>
        <dbReference type="ARBA" id="ARBA00023125"/>
    </source>
</evidence>
<keyword evidence="3" id="KW-0233">DNA recombination</keyword>